<dbReference type="NCBIfam" id="TIGR00086">
    <property type="entry name" value="smpB"/>
    <property type="match status" value="1"/>
</dbReference>
<dbReference type="GO" id="GO:0070929">
    <property type="term" value="P:trans-translation"/>
    <property type="evidence" value="ECO:0007669"/>
    <property type="project" value="UniProtKB-UniRule"/>
</dbReference>
<dbReference type="HAMAP" id="MF_00023">
    <property type="entry name" value="SmpB"/>
    <property type="match status" value="1"/>
</dbReference>
<keyword evidence="2 3" id="KW-0694">RNA-binding</keyword>
<keyword evidence="6" id="KW-1185">Reference proteome</keyword>
<evidence type="ECO:0000256" key="2">
    <source>
        <dbReference type="ARBA" id="ARBA00022884"/>
    </source>
</evidence>
<feature type="compositionally biased region" description="Basic and acidic residues" evidence="4">
    <location>
        <begin position="133"/>
        <end position="154"/>
    </location>
</feature>
<evidence type="ECO:0000313" key="6">
    <source>
        <dbReference type="Proteomes" id="UP000480684"/>
    </source>
</evidence>
<protein>
    <recommendedName>
        <fullName evidence="3">SsrA-binding protein</fullName>
    </recommendedName>
    <alternativeName>
        <fullName evidence="3">Small protein B</fullName>
    </alternativeName>
</protein>
<evidence type="ECO:0000256" key="1">
    <source>
        <dbReference type="ARBA" id="ARBA00022490"/>
    </source>
</evidence>
<dbReference type="EMBL" id="JAAIYP010000034">
    <property type="protein sequence ID" value="NFV79971.1"/>
    <property type="molecule type" value="Genomic_DNA"/>
</dbReference>
<proteinExistence type="inferred from homology"/>
<dbReference type="Proteomes" id="UP000480684">
    <property type="component" value="Unassembled WGS sequence"/>
</dbReference>
<keyword evidence="1 3" id="KW-0963">Cytoplasm</keyword>
<reference evidence="5 6" key="1">
    <citation type="submission" date="2020-02" db="EMBL/GenBank/DDBJ databases">
        <authorList>
            <person name="Dziuba M."/>
            <person name="Kuznetsov B."/>
            <person name="Mardanov A."/>
            <person name="Ravin N."/>
            <person name="Grouzdev D."/>
        </authorList>
    </citation>
    <scope>NUCLEOTIDE SEQUENCE [LARGE SCALE GENOMIC DNA]</scope>
    <source>
        <strain evidence="5 6">SpK</strain>
    </source>
</reference>
<accession>A0A7C9UYP2</accession>
<dbReference type="CDD" id="cd09294">
    <property type="entry name" value="SmpB"/>
    <property type="match status" value="1"/>
</dbReference>
<sequence>MSLPEHIAAQNRKARHEYSITDTVEAGIILVGTEVKALRAGKGNINEAYAGPSKEGEIFLYNAYIPEYQSSMPFPHETRRPRKLLLHRRELRKLAAAVAKEGMTLVPLDIHFTPRGIAKVTLGIAKGRKHHDKREAVKQRDWARDKARLMREKG</sequence>
<comment type="caution">
    <text evidence="5">The sequence shown here is derived from an EMBL/GenBank/DDBJ whole genome shotgun (WGS) entry which is preliminary data.</text>
</comment>
<dbReference type="GO" id="GO:0003723">
    <property type="term" value="F:RNA binding"/>
    <property type="evidence" value="ECO:0007669"/>
    <property type="project" value="UniProtKB-UniRule"/>
</dbReference>
<evidence type="ECO:0000313" key="5">
    <source>
        <dbReference type="EMBL" id="NFV79971.1"/>
    </source>
</evidence>
<dbReference type="SUPFAM" id="SSF74982">
    <property type="entry name" value="Small protein B (SmpB)"/>
    <property type="match status" value="1"/>
</dbReference>
<gene>
    <name evidence="3 5" type="primary">smpB</name>
    <name evidence="5" type="ORF">G4223_07595</name>
</gene>
<evidence type="ECO:0000256" key="4">
    <source>
        <dbReference type="SAM" id="MobiDB-lite"/>
    </source>
</evidence>
<dbReference type="NCBIfam" id="NF003843">
    <property type="entry name" value="PRK05422.1"/>
    <property type="match status" value="1"/>
</dbReference>
<dbReference type="Gene3D" id="2.40.280.10">
    <property type="match status" value="1"/>
</dbReference>
<name>A0A7C9UYP2_9PROT</name>
<feature type="region of interest" description="Disordered" evidence="4">
    <location>
        <begin position="128"/>
        <end position="154"/>
    </location>
</feature>
<dbReference type="PANTHER" id="PTHR30308">
    <property type="entry name" value="TMRNA-BINDING COMPONENT OF TRANS-TRANSLATION TAGGING COMPLEX"/>
    <property type="match status" value="1"/>
</dbReference>
<dbReference type="GO" id="GO:0070930">
    <property type="term" value="P:trans-translation-dependent protein tagging"/>
    <property type="evidence" value="ECO:0007669"/>
    <property type="project" value="TreeGrafter"/>
</dbReference>
<comment type="subcellular location">
    <subcellularLocation>
        <location evidence="3">Cytoplasm</location>
    </subcellularLocation>
    <text evidence="3">The tmRNA-SmpB complex associates with stalled 70S ribosomes.</text>
</comment>
<dbReference type="InterPro" id="IPR023620">
    <property type="entry name" value="SmpB"/>
</dbReference>
<comment type="similarity">
    <text evidence="3">Belongs to the SmpB family.</text>
</comment>
<dbReference type="RefSeq" id="WP_163677278.1">
    <property type="nucleotide sequence ID" value="NZ_JAAIYP010000034.1"/>
</dbReference>
<evidence type="ECO:0000256" key="3">
    <source>
        <dbReference type="HAMAP-Rule" id="MF_00023"/>
    </source>
</evidence>
<comment type="function">
    <text evidence="3">Required for rescue of stalled ribosomes mediated by trans-translation. Binds to transfer-messenger RNA (tmRNA), required for stable association of tmRNA with ribosomes. tmRNA and SmpB together mimic tRNA shape, replacing the anticodon stem-loop with SmpB. tmRNA is encoded by the ssrA gene; the 2 termini fold to resemble tRNA(Ala) and it encodes a 'tag peptide', a short internal open reading frame. During trans-translation Ala-aminoacylated tmRNA acts like a tRNA, entering the A-site of stalled ribosomes, displacing the stalled mRNA. The ribosome then switches to translate the ORF on the tmRNA; the nascent peptide is terminated with the 'tag peptide' encoded by the tmRNA and targeted for degradation. The ribosome is freed to recommence translation, which seems to be the essential function of trans-translation.</text>
</comment>
<organism evidence="5 6">
    <name type="scientific">Magnetospirillum aberrantis SpK</name>
    <dbReference type="NCBI Taxonomy" id="908842"/>
    <lineage>
        <taxon>Bacteria</taxon>
        <taxon>Pseudomonadati</taxon>
        <taxon>Pseudomonadota</taxon>
        <taxon>Alphaproteobacteria</taxon>
        <taxon>Rhodospirillales</taxon>
        <taxon>Rhodospirillaceae</taxon>
        <taxon>Magnetospirillum</taxon>
    </lineage>
</organism>
<dbReference type="AlphaFoldDB" id="A0A7C9UYP2"/>
<dbReference type="InterPro" id="IPR000037">
    <property type="entry name" value="SsrA-bd_prot"/>
</dbReference>
<dbReference type="PANTHER" id="PTHR30308:SF2">
    <property type="entry name" value="SSRA-BINDING PROTEIN"/>
    <property type="match status" value="1"/>
</dbReference>
<dbReference type="PROSITE" id="PS01317">
    <property type="entry name" value="SSRP"/>
    <property type="match status" value="1"/>
</dbReference>
<dbReference type="Pfam" id="PF01668">
    <property type="entry name" value="SmpB"/>
    <property type="match status" value="1"/>
</dbReference>
<dbReference type="InterPro" id="IPR020081">
    <property type="entry name" value="SsrA-bd_prot_CS"/>
</dbReference>
<dbReference type="GO" id="GO:0005829">
    <property type="term" value="C:cytosol"/>
    <property type="evidence" value="ECO:0007669"/>
    <property type="project" value="TreeGrafter"/>
</dbReference>